<dbReference type="PANTHER" id="PTHR43096">
    <property type="entry name" value="DNAJ HOMOLOG 1, MITOCHONDRIAL-RELATED"/>
    <property type="match status" value="1"/>
</dbReference>
<evidence type="ECO:0000256" key="2">
    <source>
        <dbReference type="SAM" id="MobiDB-lite"/>
    </source>
</evidence>
<feature type="compositionally biased region" description="Basic and acidic residues" evidence="2">
    <location>
        <begin position="82"/>
        <end position="114"/>
    </location>
</feature>
<dbReference type="AlphaFoldDB" id="A0A9D1JMM6"/>
<sequence length="347" mass="38790">MVIGVRKNYYEILGVTPDSDAQDVKLSYRKLARKYHPDVNKAPESAQKFKDVLEAYEVLSDEKKRKQYDMLNGFYKTPKQKVKSEGAKNEYKKSAERKEANTTRPSFEESKEAFQKTNLKSALNDILDGIAKEKKSKKYPKSGDDIFSEVTISLEDSVRGTSRVINVIHKELCPNCEGRRFINGAKCSVCNGSGEFSQHKKITVKIPPNVKNGTKLRIHGEGNPGFYGGSNGNLYLTVKIEPNSNIKIEGNNVIYKLPVTPFEAVLGGKISVPVFDGNVVLTLPKNTLSGQKFRLAGEGIKTNGKFGDMIITVEIQIPKSLSDDEIRLYEKLKKLSHGNIRENLFHG</sequence>
<accession>A0A9D1JMM6</accession>
<name>A0A9D1JMM6_9BACT</name>
<dbReference type="InterPro" id="IPR036869">
    <property type="entry name" value="J_dom_sf"/>
</dbReference>
<dbReference type="Proteomes" id="UP000823928">
    <property type="component" value="Unassembled WGS sequence"/>
</dbReference>
<dbReference type="GO" id="GO:0051082">
    <property type="term" value="F:unfolded protein binding"/>
    <property type="evidence" value="ECO:0007669"/>
    <property type="project" value="InterPro"/>
</dbReference>
<dbReference type="GO" id="GO:0042026">
    <property type="term" value="P:protein refolding"/>
    <property type="evidence" value="ECO:0007669"/>
    <property type="project" value="TreeGrafter"/>
</dbReference>
<dbReference type="GO" id="GO:0005737">
    <property type="term" value="C:cytoplasm"/>
    <property type="evidence" value="ECO:0007669"/>
    <property type="project" value="TreeGrafter"/>
</dbReference>
<keyword evidence="1" id="KW-0143">Chaperone</keyword>
<dbReference type="CDD" id="cd10747">
    <property type="entry name" value="DnaJ_C"/>
    <property type="match status" value="1"/>
</dbReference>
<protein>
    <submittedName>
        <fullName evidence="4">DnaJ domain-containing protein</fullName>
    </submittedName>
</protein>
<evidence type="ECO:0000313" key="4">
    <source>
        <dbReference type="EMBL" id="HIS36197.1"/>
    </source>
</evidence>
<dbReference type="InterPro" id="IPR002939">
    <property type="entry name" value="DnaJ_C"/>
</dbReference>
<dbReference type="FunFam" id="2.60.260.20:FF:000013">
    <property type="entry name" value="DnaJ subfamily B member 11"/>
    <property type="match status" value="1"/>
</dbReference>
<dbReference type="Pfam" id="PF01556">
    <property type="entry name" value="DnaJ_C"/>
    <property type="match status" value="1"/>
</dbReference>
<dbReference type="CDD" id="cd06257">
    <property type="entry name" value="DnaJ"/>
    <property type="match status" value="1"/>
</dbReference>
<dbReference type="InterPro" id="IPR008971">
    <property type="entry name" value="HSP40/DnaJ_pept-bd"/>
</dbReference>
<dbReference type="SUPFAM" id="SSF49493">
    <property type="entry name" value="HSP40/DnaJ peptide-binding domain"/>
    <property type="match status" value="2"/>
</dbReference>
<reference evidence="4" key="2">
    <citation type="journal article" date="2021" name="PeerJ">
        <title>Extensive microbial diversity within the chicken gut microbiome revealed by metagenomics and culture.</title>
        <authorList>
            <person name="Gilroy R."/>
            <person name="Ravi A."/>
            <person name="Getino M."/>
            <person name="Pursley I."/>
            <person name="Horton D.L."/>
            <person name="Alikhan N.F."/>
            <person name="Baker D."/>
            <person name="Gharbi K."/>
            <person name="Hall N."/>
            <person name="Watson M."/>
            <person name="Adriaenssens E.M."/>
            <person name="Foster-Nyarko E."/>
            <person name="Jarju S."/>
            <person name="Secka A."/>
            <person name="Antonio M."/>
            <person name="Oren A."/>
            <person name="Chaudhuri R.R."/>
            <person name="La Ragione R."/>
            <person name="Hildebrand F."/>
            <person name="Pallen M.J."/>
        </authorList>
    </citation>
    <scope>NUCLEOTIDE SEQUENCE</scope>
    <source>
        <strain evidence="4">6276</strain>
    </source>
</reference>
<dbReference type="Gene3D" id="1.10.287.110">
    <property type="entry name" value="DnaJ domain"/>
    <property type="match status" value="1"/>
</dbReference>
<dbReference type="InterPro" id="IPR001623">
    <property type="entry name" value="DnaJ_domain"/>
</dbReference>
<comment type="caution">
    <text evidence="4">The sequence shown here is derived from an EMBL/GenBank/DDBJ whole genome shotgun (WGS) entry which is preliminary data.</text>
</comment>
<dbReference type="PROSITE" id="PS50076">
    <property type="entry name" value="DNAJ_2"/>
    <property type="match status" value="1"/>
</dbReference>
<dbReference type="InterPro" id="IPR018253">
    <property type="entry name" value="DnaJ_domain_CS"/>
</dbReference>
<dbReference type="EMBL" id="DVIU01000121">
    <property type="protein sequence ID" value="HIS36197.1"/>
    <property type="molecule type" value="Genomic_DNA"/>
</dbReference>
<gene>
    <name evidence="4" type="ORF">IAC10_06155</name>
</gene>
<dbReference type="PRINTS" id="PR00625">
    <property type="entry name" value="JDOMAIN"/>
</dbReference>
<proteinExistence type="predicted"/>
<dbReference type="Pfam" id="PF00226">
    <property type="entry name" value="DnaJ"/>
    <property type="match status" value="1"/>
</dbReference>
<evidence type="ECO:0000313" key="5">
    <source>
        <dbReference type="Proteomes" id="UP000823928"/>
    </source>
</evidence>
<feature type="domain" description="J" evidence="3">
    <location>
        <begin position="8"/>
        <end position="72"/>
    </location>
</feature>
<evidence type="ECO:0000256" key="1">
    <source>
        <dbReference type="ARBA" id="ARBA00023186"/>
    </source>
</evidence>
<dbReference type="SMART" id="SM00271">
    <property type="entry name" value="DnaJ"/>
    <property type="match status" value="1"/>
</dbReference>
<evidence type="ECO:0000259" key="3">
    <source>
        <dbReference type="PROSITE" id="PS50076"/>
    </source>
</evidence>
<organism evidence="4 5">
    <name type="scientific">Candidatus Scatousia excrementigallinarum</name>
    <dbReference type="NCBI Taxonomy" id="2840935"/>
    <lineage>
        <taxon>Bacteria</taxon>
        <taxon>Candidatus Scatousia</taxon>
    </lineage>
</organism>
<dbReference type="Gene3D" id="6.20.20.10">
    <property type="match status" value="1"/>
</dbReference>
<reference evidence="4" key="1">
    <citation type="submission" date="2020-10" db="EMBL/GenBank/DDBJ databases">
        <authorList>
            <person name="Gilroy R."/>
        </authorList>
    </citation>
    <scope>NUCLEOTIDE SEQUENCE</scope>
    <source>
        <strain evidence="4">6276</strain>
    </source>
</reference>
<dbReference type="SUPFAM" id="SSF46565">
    <property type="entry name" value="Chaperone J-domain"/>
    <property type="match status" value="1"/>
</dbReference>
<feature type="region of interest" description="Disordered" evidence="2">
    <location>
        <begin position="81"/>
        <end position="114"/>
    </location>
</feature>
<dbReference type="PROSITE" id="PS00636">
    <property type="entry name" value="DNAJ_1"/>
    <property type="match status" value="1"/>
</dbReference>
<dbReference type="PANTHER" id="PTHR43096:SF52">
    <property type="entry name" value="DNAJ HOMOLOG 1, MITOCHONDRIAL-RELATED"/>
    <property type="match status" value="1"/>
</dbReference>
<dbReference type="Gene3D" id="2.60.260.20">
    <property type="entry name" value="Urease metallochaperone UreE, N-terminal domain"/>
    <property type="match status" value="2"/>
</dbReference>